<dbReference type="InterPro" id="IPR025997">
    <property type="entry name" value="SBP_2_dom"/>
</dbReference>
<sequence>MKGKLLSLLLCAVMSGIMLAGCGSGDSGAKESSAGTDKKNVSAEEDGESYRVGFIVGSREHVFYNLIEDAIKEKCDEIGIEALCYDGELDANVQSNHIENLVAQDVDAIALATVDAAGVGPAIEAADAAGIPVFTFDSPCTTVDCIVCHVGTDNVKGGELGAQECIRLLGDKGGTAGIIGNPASSSCLDRENGFLDIMEKEAPDNVEVSFNGNYQGDANIAASLVQDWLTADPDLGVIFATGDPACTGALASIKAAGADTLIVGYDGNPEAIKAIYAQDEDGKWWVSEISQNPPLIGSTIVEQVYKYLKTGKVDAKNIPIEPYIITYEYIVDNNLMSE</sequence>
<organism evidence="6 7">
    <name type="scientific">Muricomes intestini</name>
    <dbReference type="NCBI Taxonomy" id="1796634"/>
    <lineage>
        <taxon>Bacteria</taxon>
        <taxon>Bacillati</taxon>
        <taxon>Bacillota</taxon>
        <taxon>Clostridia</taxon>
        <taxon>Lachnospirales</taxon>
        <taxon>Lachnospiraceae</taxon>
        <taxon>Muricomes</taxon>
    </lineage>
</organism>
<evidence type="ECO:0000256" key="4">
    <source>
        <dbReference type="SAM" id="SignalP"/>
    </source>
</evidence>
<evidence type="ECO:0000256" key="1">
    <source>
        <dbReference type="ARBA" id="ARBA00004196"/>
    </source>
</evidence>
<dbReference type="PANTHER" id="PTHR46847">
    <property type="entry name" value="D-ALLOSE-BINDING PERIPLASMIC PROTEIN-RELATED"/>
    <property type="match status" value="1"/>
</dbReference>
<accession>A0A4R3KEJ1</accession>
<dbReference type="EMBL" id="SLZZ01000003">
    <property type="protein sequence ID" value="TCS81638.1"/>
    <property type="molecule type" value="Genomic_DNA"/>
</dbReference>
<dbReference type="SUPFAM" id="SSF53822">
    <property type="entry name" value="Periplasmic binding protein-like I"/>
    <property type="match status" value="1"/>
</dbReference>
<feature type="domain" description="Periplasmic binding protein" evidence="5">
    <location>
        <begin position="52"/>
        <end position="311"/>
    </location>
</feature>
<dbReference type="OrthoDB" id="9769871at2"/>
<dbReference type="Pfam" id="PF13407">
    <property type="entry name" value="Peripla_BP_4"/>
    <property type="match status" value="1"/>
</dbReference>
<dbReference type="PANTHER" id="PTHR46847:SF1">
    <property type="entry name" value="D-ALLOSE-BINDING PERIPLASMIC PROTEIN-RELATED"/>
    <property type="match status" value="1"/>
</dbReference>
<keyword evidence="7" id="KW-1185">Reference proteome</keyword>
<dbReference type="InterPro" id="IPR028082">
    <property type="entry name" value="Peripla_BP_I"/>
</dbReference>
<dbReference type="PROSITE" id="PS51257">
    <property type="entry name" value="PROKAR_LIPOPROTEIN"/>
    <property type="match status" value="1"/>
</dbReference>
<gene>
    <name evidence="6" type="ORF">EDD59_10354</name>
</gene>
<dbReference type="GO" id="GO:0030313">
    <property type="term" value="C:cell envelope"/>
    <property type="evidence" value="ECO:0007669"/>
    <property type="project" value="UniProtKB-SubCell"/>
</dbReference>
<dbReference type="Gene3D" id="3.40.50.2300">
    <property type="match status" value="2"/>
</dbReference>
<evidence type="ECO:0000313" key="7">
    <source>
        <dbReference type="Proteomes" id="UP000295726"/>
    </source>
</evidence>
<keyword evidence="3 4" id="KW-0732">Signal</keyword>
<evidence type="ECO:0000256" key="3">
    <source>
        <dbReference type="ARBA" id="ARBA00022729"/>
    </source>
</evidence>
<comment type="caution">
    <text evidence="6">The sequence shown here is derived from an EMBL/GenBank/DDBJ whole genome shotgun (WGS) entry which is preliminary data.</text>
</comment>
<protein>
    <submittedName>
        <fullName evidence="6">Monosaccharide ABC transporter substrate-binding protein (CUT2 family)</fullName>
    </submittedName>
</protein>
<dbReference type="GO" id="GO:0030246">
    <property type="term" value="F:carbohydrate binding"/>
    <property type="evidence" value="ECO:0007669"/>
    <property type="project" value="UniProtKB-ARBA"/>
</dbReference>
<evidence type="ECO:0000256" key="2">
    <source>
        <dbReference type="ARBA" id="ARBA00007639"/>
    </source>
</evidence>
<dbReference type="RefSeq" id="WP_132378897.1">
    <property type="nucleotide sequence ID" value="NZ_DAIQXH010000012.1"/>
</dbReference>
<proteinExistence type="inferred from homology"/>
<feature type="chain" id="PRO_5038887009" evidence="4">
    <location>
        <begin position="21"/>
        <end position="338"/>
    </location>
</feature>
<evidence type="ECO:0000313" key="6">
    <source>
        <dbReference type="EMBL" id="TCS81638.1"/>
    </source>
</evidence>
<dbReference type="Proteomes" id="UP000295726">
    <property type="component" value="Unassembled WGS sequence"/>
</dbReference>
<comment type="similarity">
    <text evidence="2">Belongs to the bacterial solute-binding protein 2 family.</text>
</comment>
<reference evidence="6 7" key="1">
    <citation type="submission" date="2019-03" db="EMBL/GenBank/DDBJ databases">
        <title>Genomic Encyclopedia of Type Strains, Phase IV (KMG-IV): sequencing the most valuable type-strain genomes for metagenomic binning, comparative biology and taxonomic classification.</title>
        <authorList>
            <person name="Goeker M."/>
        </authorList>
    </citation>
    <scope>NUCLEOTIDE SEQUENCE [LARGE SCALE GENOMIC DNA]</scope>
    <source>
        <strain evidence="6 7">DSM 29489</strain>
    </source>
</reference>
<dbReference type="AlphaFoldDB" id="A0A4R3KEJ1"/>
<comment type="subcellular location">
    <subcellularLocation>
        <location evidence="1">Cell envelope</location>
    </subcellularLocation>
</comment>
<name>A0A4R3KEJ1_9FIRM</name>
<feature type="signal peptide" evidence="4">
    <location>
        <begin position="1"/>
        <end position="20"/>
    </location>
</feature>
<evidence type="ECO:0000259" key="5">
    <source>
        <dbReference type="Pfam" id="PF13407"/>
    </source>
</evidence>